<dbReference type="KEGG" id="ccha:ELD05_00675"/>
<keyword evidence="1" id="KW-1133">Transmembrane helix</keyword>
<evidence type="ECO:0000313" key="3">
    <source>
        <dbReference type="Proteomes" id="UP000282930"/>
    </source>
</evidence>
<keyword evidence="1" id="KW-0812">Transmembrane</keyword>
<organism evidence="2 3">
    <name type="scientific">Caldicellulosiruptor changbaiensis</name>
    <dbReference type="NCBI Taxonomy" id="1222016"/>
    <lineage>
        <taxon>Bacteria</taxon>
        <taxon>Bacillati</taxon>
        <taxon>Bacillota</taxon>
        <taxon>Bacillota incertae sedis</taxon>
        <taxon>Caldicellulosiruptorales</taxon>
        <taxon>Caldicellulosiruptoraceae</taxon>
        <taxon>Caldicellulosiruptor</taxon>
    </lineage>
</organism>
<dbReference type="InterPro" id="IPR025699">
    <property type="entry name" value="ABC2_memb-like"/>
</dbReference>
<dbReference type="PANTHER" id="PTHR41309">
    <property type="entry name" value="MEMBRANE PROTEIN-RELATED"/>
    <property type="match status" value="1"/>
</dbReference>
<dbReference type="Proteomes" id="UP000282930">
    <property type="component" value="Chromosome"/>
</dbReference>
<evidence type="ECO:0000256" key="1">
    <source>
        <dbReference type="SAM" id="Phobius"/>
    </source>
</evidence>
<feature type="transmembrane region" description="Helical" evidence="1">
    <location>
        <begin position="36"/>
        <end position="54"/>
    </location>
</feature>
<reference evidence="2 3" key="1">
    <citation type="submission" date="2018-12" db="EMBL/GenBank/DDBJ databases">
        <title>Genome sequence from the cellulolytic species, Caldicellulosiruptor changbaiensis.</title>
        <authorList>
            <person name="Blumer-Schuette S.E."/>
            <person name="Mendoza C."/>
        </authorList>
    </citation>
    <scope>NUCLEOTIDE SEQUENCE [LARGE SCALE GENOMIC DNA]</scope>
    <source>
        <strain evidence="2 3">CBS-Z</strain>
    </source>
</reference>
<feature type="transmembrane region" description="Helical" evidence="1">
    <location>
        <begin position="12"/>
        <end position="30"/>
    </location>
</feature>
<feature type="transmembrane region" description="Helical" evidence="1">
    <location>
        <begin position="114"/>
        <end position="137"/>
    </location>
</feature>
<protein>
    <recommendedName>
        <fullName evidence="4">ABC-2 transporter permease</fullName>
    </recommendedName>
</protein>
<dbReference type="RefSeq" id="WP_013431641.1">
    <property type="nucleotide sequence ID" value="NZ_CP034791.1"/>
</dbReference>
<gene>
    <name evidence="2" type="ORF">ELD05_00675</name>
</gene>
<dbReference type="EMBL" id="CP034791">
    <property type="protein sequence ID" value="AZT89317.1"/>
    <property type="molecule type" value="Genomic_DNA"/>
</dbReference>
<feature type="transmembrane region" description="Helical" evidence="1">
    <location>
        <begin position="87"/>
        <end position="108"/>
    </location>
</feature>
<keyword evidence="1" id="KW-0472">Membrane</keyword>
<evidence type="ECO:0008006" key="4">
    <source>
        <dbReference type="Google" id="ProtNLM"/>
    </source>
</evidence>
<dbReference type="PANTHER" id="PTHR41309:SF2">
    <property type="entry name" value="MEMBRANE PROTEIN"/>
    <property type="match status" value="1"/>
</dbReference>
<dbReference type="AlphaFoldDB" id="A0A3T0D270"/>
<keyword evidence="3" id="KW-1185">Reference proteome</keyword>
<name>A0A3T0D270_9FIRM</name>
<accession>A0A3T0D270</accession>
<evidence type="ECO:0000313" key="2">
    <source>
        <dbReference type="EMBL" id="AZT89317.1"/>
    </source>
</evidence>
<feature type="transmembrane region" description="Helical" evidence="1">
    <location>
        <begin position="149"/>
        <end position="167"/>
    </location>
</feature>
<proteinExistence type="predicted"/>
<feature type="transmembrane region" description="Helical" evidence="1">
    <location>
        <begin position="179"/>
        <end position="197"/>
    </location>
</feature>
<sequence>MIQLIKKDICFNIRQVIFGLLASIFFASIIFDSERFSIMAILMVPSLLFSFLVGKMCYMEDRRSVYNLLKSLPISKKYIVISKYIESYLTIILGCVILEIFNIIAAYFKKPQYPLLSNISLIILSAIIIYNSFYLFLNFKYNYSQAQKTIYIIIILYFSSLYIYKYTHQYMQQMFTETQIGLISIGVSITFSIFLCLKSIKAFQNKE</sequence>
<dbReference type="Pfam" id="PF13346">
    <property type="entry name" value="ABC2_membrane_5"/>
    <property type="match status" value="1"/>
</dbReference>